<reference evidence="2" key="1">
    <citation type="submission" date="2022-11" db="EMBL/GenBank/DDBJ databases">
        <authorList>
            <person name="Graham C."/>
            <person name="Newman J.D."/>
        </authorList>
    </citation>
    <scope>NUCLEOTIDE SEQUENCE</scope>
    <source>
        <strain evidence="2">DSM 19486</strain>
    </source>
</reference>
<dbReference type="PROSITE" id="PS51257">
    <property type="entry name" value="PROKAR_LIPOPROTEIN"/>
    <property type="match status" value="1"/>
</dbReference>
<dbReference type="EMBL" id="JAPJUH010000001">
    <property type="protein sequence ID" value="MCX3263912.1"/>
    <property type="molecule type" value="Genomic_DNA"/>
</dbReference>
<comment type="caution">
    <text evidence="2">The sequence shown here is derived from an EMBL/GenBank/DDBJ whole genome shotgun (WGS) entry which is preliminary data.</text>
</comment>
<name>A0A9X3DAG6_9SPHI</name>
<organism evidence="2 3">
    <name type="scientific">Pedobacter agri</name>
    <dbReference type="NCBI Taxonomy" id="454586"/>
    <lineage>
        <taxon>Bacteria</taxon>
        <taxon>Pseudomonadati</taxon>
        <taxon>Bacteroidota</taxon>
        <taxon>Sphingobacteriia</taxon>
        <taxon>Sphingobacteriales</taxon>
        <taxon>Sphingobacteriaceae</taxon>
        <taxon>Pedobacter</taxon>
    </lineage>
</organism>
<gene>
    <name evidence="2" type="ORF">OQZ29_04100</name>
</gene>
<evidence type="ECO:0000313" key="2">
    <source>
        <dbReference type="EMBL" id="MCX3263912.1"/>
    </source>
</evidence>
<keyword evidence="1" id="KW-0732">Signal</keyword>
<sequence>MKSKFATPLILIILIGISCYTRAQEKPNQTSTVQSLNKFKLYLLGVGIEREQKISKQSSLYFSAAIEVVAPFYPEQPSRGSDVIRIDYSVNFAPILGLGFRNYFNLSEKENLKKSTTNNSASYFGIEYNLIAPILINKRYTTNYVHSISPVWGFQRNTLKNKNIELAIGPSFQTDFDRSRFSILARIGFSYLL</sequence>
<keyword evidence="3" id="KW-1185">Reference proteome</keyword>
<dbReference type="RefSeq" id="WP_010601923.1">
    <property type="nucleotide sequence ID" value="NZ_JAPJUH010000001.1"/>
</dbReference>
<feature type="signal peptide" evidence="1">
    <location>
        <begin position="1"/>
        <end position="23"/>
    </location>
</feature>
<dbReference type="Proteomes" id="UP001142592">
    <property type="component" value="Unassembled WGS sequence"/>
</dbReference>
<evidence type="ECO:0000313" key="3">
    <source>
        <dbReference type="Proteomes" id="UP001142592"/>
    </source>
</evidence>
<accession>A0A9X3DAG6</accession>
<feature type="chain" id="PRO_5040903142" description="Outer membrane protein beta-barrel domain-containing protein" evidence="1">
    <location>
        <begin position="24"/>
        <end position="193"/>
    </location>
</feature>
<evidence type="ECO:0008006" key="4">
    <source>
        <dbReference type="Google" id="ProtNLM"/>
    </source>
</evidence>
<evidence type="ECO:0000256" key="1">
    <source>
        <dbReference type="SAM" id="SignalP"/>
    </source>
</evidence>
<proteinExistence type="predicted"/>
<dbReference type="AlphaFoldDB" id="A0A9X3DAG6"/>
<protein>
    <recommendedName>
        <fullName evidence="4">Outer membrane protein beta-barrel domain-containing protein</fullName>
    </recommendedName>
</protein>